<organism evidence="5 6">
    <name type="scientific">Celerinatantimonas diazotrophica</name>
    <dbReference type="NCBI Taxonomy" id="412034"/>
    <lineage>
        <taxon>Bacteria</taxon>
        <taxon>Pseudomonadati</taxon>
        <taxon>Pseudomonadota</taxon>
        <taxon>Gammaproteobacteria</taxon>
        <taxon>Celerinatantimonadaceae</taxon>
        <taxon>Celerinatantimonas</taxon>
    </lineage>
</organism>
<dbReference type="PANTHER" id="PTHR30036">
    <property type="entry name" value="D-XYLOSE-BINDING PERIPLASMIC PROTEIN"/>
    <property type="match status" value="1"/>
</dbReference>
<dbReference type="Pfam" id="PF13407">
    <property type="entry name" value="Peripla_BP_4"/>
    <property type="match status" value="1"/>
</dbReference>
<protein>
    <submittedName>
        <fullName evidence="5">Monosaccharide ABC transporter substrate-binding protein (CUT2 family)</fullName>
    </submittedName>
</protein>
<dbReference type="GO" id="GO:0055085">
    <property type="term" value="P:transmembrane transport"/>
    <property type="evidence" value="ECO:0007669"/>
    <property type="project" value="UniProtKB-ARBA"/>
</dbReference>
<dbReference type="GO" id="GO:0030246">
    <property type="term" value="F:carbohydrate binding"/>
    <property type="evidence" value="ECO:0007669"/>
    <property type="project" value="TreeGrafter"/>
</dbReference>
<feature type="domain" description="Periplasmic binding protein" evidence="4">
    <location>
        <begin position="41"/>
        <end position="279"/>
    </location>
</feature>
<name>A0A4R1JLN9_9GAMM</name>
<dbReference type="Proteomes" id="UP000295565">
    <property type="component" value="Unassembled WGS sequence"/>
</dbReference>
<dbReference type="GO" id="GO:0030288">
    <property type="term" value="C:outer membrane-bounded periplasmic space"/>
    <property type="evidence" value="ECO:0007669"/>
    <property type="project" value="TreeGrafter"/>
</dbReference>
<evidence type="ECO:0000259" key="4">
    <source>
        <dbReference type="Pfam" id="PF13407"/>
    </source>
</evidence>
<keyword evidence="3" id="KW-0732">Signal</keyword>
<evidence type="ECO:0000313" key="6">
    <source>
        <dbReference type="Proteomes" id="UP000295565"/>
    </source>
</evidence>
<dbReference type="SUPFAM" id="SSF53822">
    <property type="entry name" value="Periplasmic binding protein-like I"/>
    <property type="match status" value="1"/>
</dbReference>
<comment type="subcellular location">
    <subcellularLocation>
        <location evidence="1">Periplasm</location>
    </subcellularLocation>
</comment>
<dbReference type="EMBL" id="SMGD01000013">
    <property type="protein sequence ID" value="TCK51972.1"/>
    <property type="molecule type" value="Genomic_DNA"/>
</dbReference>
<feature type="chain" id="PRO_5020615165" evidence="3">
    <location>
        <begin position="28"/>
        <end position="317"/>
    </location>
</feature>
<comment type="caution">
    <text evidence="5">The sequence shown here is derived from an EMBL/GenBank/DDBJ whole genome shotgun (WGS) entry which is preliminary data.</text>
</comment>
<dbReference type="CDD" id="cd06312">
    <property type="entry name" value="PBP1_ABC_sugar_binding-like"/>
    <property type="match status" value="1"/>
</dbReference>
<sequence length="317" mass="33725">MKGLVKIIAFIMTTLSLTGFLWSNAQATTKTPTIIMVTHGQASDPFWSIVKNGAVQAGKDMHVKVQYRAPETFDMVEMSHLIESAINQNPAGIIVSDPDPEALGPAIRKAVAAGIPVISINSGMKAAKKLGIRLHVGQDPFIAGKAVGERLKKLGRKDVICVNQEVGNVSLDQRCHGVAVGFGKKVEVLPTNTDPSETESKIRAVLSSKPAIDTIVGLNASLGGEPAVAAVDSMGLQNKVEVVSFDLSAGFLKDIVQGKALFAVDQQPFLQGYLPVSFLALNYRYKTLPAGNVLTGPSFITKKDAARVIQLSARGIR</sequence>
<keyword evidence="6" id="KW-1185">Reference proteome</keyword>
<dbReference type="PANTHER" id="PTHR30036:SF7">
    <property type="entry name" value="ABC TRANSPORTER PERIPLASMIC-BINDING PROTEIN YPHF"/>
    <property type="match status" value="1"/>
</dbReference>
<gene>
    <name evidence="5" type="ORF">EV690_2068</name>
</gene>
<feature type="signal peptide" evidence="3">
    <location>
        <begin position="1"/>
        <end position="27"/>
    </location>
</feature>
<reference evidence="5 6" key="1">
    <citation type="submission" date="2019-03" db="EMBL/GenBank/DDBJ databases">
        <title>Genomic Encyclopedia of Type Strains, Phase IV (KMG-IV): sequencing the most valuable type-strain genomes for metagenomic binning, comparative biology and taxonomic classification.</title>
        <authorList>
            <person name="Goeker M."/>
        </authorList>
    </citation>
    <scope>NUCLEOTIDE SEQUENCE [LARGE SCALE GENOMIC DNA]</scope>
    <source>
        <strain evidence="5 6">DSM 18577</strain>
    </source>
</reference>
<accession>A0A4R1JLN9</accession>
<proteinExistence type="inferred from homology"/>
<evidence type="ECO:0000256" key="3">
    <source>
        <dbReference type="SAM" id="SignalP"/>
    </source>
</evidence>
<evidence type="ECO:0000313" key="5">
    <source>
        <dbReference type="EMBL" id="TCK51972.1"/>
    </source>
</evidence>
<dbReference type="InterPro" id="IPR050555">
    <property type="entry name" value="Bact_Solute-Bind_Prot2"/>
</dbReference>
<dbReference type="Gene3D" id="3.40.50.2300">
    <property type="match status" value="2"/>
</dbReference>
<dbReference type="RefSeq" id="WP_131912884.1">
    <property type="nucleotide sequence ID" value="NZ_OU594967.1"/>
</dbReference>
<evidence type="ECO:0000256" key="1">
    <source>
        <dbReference type="ARBA" id="ARBA00004418"/>
    </source>
</evidence>
<dbReference type="InterPro" id="IPR028082">
    <property type="entry name" value="Peripla_BP_I"/>
</dbReference>
<comment type="similarity">
    <text evidence="2">Belongs to the bacterial solute-binding protein 2 family.</text>
</comment>
<dbReference type="OrthoDB" id="257716at2"/>
<dbReference type="InterPro" id="IPR025997">
    <property type="entry name" value="SBP_2_dom"/>
</dbReference>
<dbReference type="AlphaFoldDB" id="A0A4R1JLN9"/>
<evidence type="ECO:0000256" key="2">
    <source>
        <dbReference type="ARBA" id="ARBA00007639"/>
    </source>
</evidence>